<dbReference type="KEGG" id="nec:KGD82_27880"/>
<dbReference type="AlphaFoldDB" id="A0A975QMK3"/>
<organism evidence="3 4">
    <name type="scientific">Nocardiopsis eucommiae</name>
    <dbReference type="NCBI Taxonomy" id="2831970"/>
    <lineage>
        <taxon>Bacteria</taxon>
        <taxon>Bacillati</taxon>
        <taxon>Actinomycetota</taxon>
        <taxon>Actinomycetes</taxon>
        <taxon>Streptosporangiales</taxon>
        <taxon>Nocardiopsidaceae</taxon>
        <taxon>Nocardiopsis</taxon>
    </lineage>
</organism>
<evidence type="ECO:0000256" key="1">
    <source>
        <dbReference type="ARBA" id="ARBA00023172"/>
    </source>
</evidence>
<sequence length="76" mass="8341">MPRTSRLFARAYAGLRIAEIVALDVADIRLGARKGSVRVRGKGRLGARTAPRPCTPRPAPPWKSSWTSSADQQRAR</sequence>
<evidence type="ECO:0000256" key="2">
    <source>
        <dbReference type="SAM" id="MobiDB-lite"/>
    </source>
</evidence>
<dbReference type="InterPro" id="IPR011010">
    <property type="entry name" value="DNA_brk_join_enz"/>
</dbReference>
<evidence type="ECO:0000313" key="3">
    <source>
        <dbReference type="EMBL" id="QVJ03499.1"/>
    </source>
</evidence>
<dbReference type="GO" id="GO:0015074">
    <property type="term" value="P:DNA integration"/>
    <property type="evidence" value="ECO:0007669"/>
    <property type="project" value="InterPro"/>
</dbReference>
<dbReference type="GO" id="GO:0006310">
    <property type="term" value="P:DNA recombination"/>
    <property type="evidence" value="ECO:0007669"/>
    <property type="project" value="UniProtKB-KW"/>
</dbReference>
<keyword evidence="4" id="KW-1185">Reference proteome</keyword>
<name>A0A975QMK3_9ACTN</name>
<gene>
    <name evidence="3" type="ORF">KGD82_27880</name>
</gene>
<dbReference type="Proteomes" id="UP000682416">
    <property type="component" value="Plasmid unnamed2"/>
</dbReference>
<evidence type="ECO:0008006" key="5">
    <source>
        <dbReference type="Google" id="ProtNLM"/>
    </source>
</evidence>
<evidence type="ECO:0000313" key="4">
    <source>
        <dbReference type="Proteomes" id="UP000682416"/>
    </source>
</evidence>
<dbReference type="GO" id="GO:0003677">
    <property type="term" value="F:DNA binding"/>
    <property type="evidence" value="ECO:0007669"/>
    <property type="project" value="InterPro"/>
</dbReference>
<protein>
    <recommendedName>
        <fullName evidence="5">Tyr recombinase domain-containing protein</fullName>
    </recommendedName>
</protein>
<keyword evidence="1" id="KW-0233">DNA recombination</keyword>
<dbReference type="EMBL" id="CP074403">
    <property type="protein sequence ID" value="QVJ03499.1"/>
    <property type="molecule type" value="Genomic_DNA"/>
</dbReference>
<geneLocation type="plasmid" evidence="3 4">
    <name>unnamed2</name>
</geneLocation>
<reference evidence="3" key="1">
    <citation type="submission" date="2021-05" db="EMBL/GenBank/DDBJ databases">
        <authorList>
            <person name="Kaiqin L."/>
            <person name="Jian G."/>
        </authorList>
    </citation>
    <scope>NUCLEOTIDE SEQUENCE</scope>
    <source>
        <strain evidence="3">HDS5</strain>
        <plasmid evidence="3">unnamed2</plasmid>
    </source>
</reference>
<feature type="compositionally biased region" description="Polar residues" evidence="2">
    <location>
        <begin position="64"/>
        <end position="76"/>
    </location>
</feature>
<dbReference type="SUPFAM" id="SSF56349">
    <property type="entry name" value="DNA breaking-rejoining enzymes"/>
    <property type="match status" value="1"/>
</dbReference>
<proteinExistence type="predicted"/>
<dbReference type="InterPro" id="IPR013762">
    <property type="entry name" value="Integrase-like_cat_sf"/>
</dbReference>
<dbReference type="Gene3D" id="1.10.443.10">
    <property type="entry name" value="Intergrase catalytic core"/>
    <property type="match status" value="1"/>
</dbReference>
<keyword evidence="3" id="KW-0614">Plasmid</keyword>
<accession>A0A975QMK3</accession>
<feature type="region of interest" description="Disordered" evidence="2">
    <location>
        <begin position="41"/>
        <end position="76"/>
    </location>
</feature>